<evidence type="ECO:0000256" key="1">
    <source>
        <dbReference type="SAM" id="MobiDB-lite"/>
    </source>
</evidence>
<dbReference type="PANTHER" id="PTHR39069">
    <property type="entry name" value="ECDYSONE-INDUCIBLE GENE E1, ISOFORM A"/>
    <property type="match status" value="1"/>
</dbReference>
<comment type="caution">
    <text evidence="4">The sequence shown here is derived from an EMBL/GenBank/DDBJ whole genome shotgun (WGS) entry which is preliminary data.</text>
</comment>
<dbReference type="Pfam" id="PF01683">
    <property type="entry name" value="EB"/>
    <property type="match status" value="1"/>
</dbReference>
<evidence type="ECO:0000313" key="5">
    <source>
        <dbReference type="Proteomes" id="UP001378592"/>
    </source>
</evidence>
<dbReference type="PANTHER" id="PTHR39069:SF1">
    <property type="entry name" value="ECDYSONE-INDUCIBLE GENE E1, ISOFORM A"/>
    <property type="match status" value="1"/>
</dbReference>
<organism evidence="4 5">
    <name type="scientific">Gryllus longicercus</name>
    <dbReference type="NCBI Taxonomy" id="2509291"/>
    <lineage>
        <taxon>Eukaryota</taxon>
        <taxon>Metazoa</taxon>
        <taxon>Ecdysozoa</taxon>
        <taxon>Arthropoda</taxon>
        <taxon>Hexapoda</taxon>
        <taxon>Insecta</taxon>
        <taxon>Pterygota</taxon>
        <taxon>Neoptera</taxon>
        <taxon>Polyneoptera</taxon>
        <taxon>Orthoptera</taxon>
        <taxon>Ensifera</taxon>
        <taxon>Gryllidea</taxon>
        <taxon>Grylloidea</taxon>
        <taxon>Gryllidae</taxon>
        <taxon>Gryllinae</taxon>
        <taxon>Gryllus</taxon>
    </lineage>
</organism>
<dbReference type="Proteomes" id="UP001378592">
    <property type="component" value="Unassembled WGS sequence"/>
</dbReference>
<dbReference type="InterPro" id="IPR006149">
    <property type="entry name" value="EB_dom"/>
</dbReference>
<name>A0AAN9W012_9ORTH</name>
<evidence type="ECO:0000256" key="2">
    <source>
        <dbReference type="SAM" id="SignalP"/>
    </source>
</evidence>
<feature type="signal peptide" evidence="2">
    <location>
        <begin position="1"/>
        <end position="30"/>
    </location>
</feature>
<gene>
    <name evidence="4" type="ORF">R5R35_012192</name>
</gene>
<accession>A0AAN9W012</accession>
<evidence type="ECO:0000259" key="3">
    <source>
        <dbReference type="Pfam" id="PF01683"/>
    </source>
</evidence>
<keyword evidence="5" id="KW-1185">Reference proteome</keyword>
<proteinExistence type="predicted"/>
<sequence length="216" mass="22701">MACAPGWLVAPLPLPLLLLLLAVWPAPVPAQPDQEPLEDGQLGARCLRSGRCHVPLSHCEKNVCVCPPRTVAAAAGRRCLHMAEQLGDVCEEDAQCGAVAHAVCRRPARTCECRRGRVAAGGRCLAAAQLGEACEHQAQCQGLTECSAASRRCVCAGIAFEAGGRCVTDDADGVRDWEPPPPRSPDADAAGVATSPLRSSVFAVVVVLLLAWQQVR</sequence>
<feature type="chain" id="PRO_5042945723" description="EB domain-containing protein" evidence="2">
    <location>
        <begin position="31"/>
        <end position="216"/>
    </location>
</feature>
<dbReference type="AlphaFoldDB" id="A0AAN9W012"/>
<feature type="domain" description="EB" evidence="3">
    <location>
        <begin position="113"/>
        <end position="166"/>
    </location>
</feature>
<evidence type="ECO:0000313" key="4">
    <source>
        <dbReference type="EMBL" id="KAK7870997.1"/>
    </source>
</evidence>
<keyword evidence="2" id="KW-0732">Signal</keyword>
<feature type="region of interest" description="Disordered" evidence="1">
    <location>
        <begin position="172"/>
        <end position="191"/>
    </location>
</feature>
<protein>
    <recommendedName>
        <fullName evidence="3">EB domain-containing protein</fullName>
    </recommendedName>
</protein>
<reference evidence="4 5" key="1">
    <citation type="submission" date="2024-03" db="EMBL/GenBank/DDBJ databases">
        <title>The genome assembly and annotation of the cricket Gryllus longicercus Weissman &amp; Gray.</title>
        <authorList>
            <person name="Szrajer S."/>
            <person name="Gray D."/>
            <person name="Ylla G."/>
        </authorList>
    </citation>
    <scope>NUCLEOTIDE SEQUENCE [LARGE SCALE GENOMIC DNA]</scope>
    <source>
        <strain evidence="4">DAG 2021-001</strain>
        <tissue evidence="4">Whole body minus gut</tissue>
    </source>
</reference>
<dbReference type="EMBL" id="JAZDUA010000048">
    <property type="protein sequence ID" value="KAK7870997.1"/>
    <property type="molecule type" value="Genomic_DNA"/>
</dbReference>